<reference evidence="7 8" key="1">
    <citation type="submission" date="2016-02" db="EMBL/GenBank/DDBJ databases">
        <authorList>
            <consortium name="Pathogen Informatics"/>
        </authorList>
    </citation>
    <scope>NUCLEOTIDE SEQUENCE [LARGE SCALE GENOMIC DNA]</scope>
    <source>
        <strain evidence="7 8">LSS64</strain>
    </source>
</reference>
<keyword evidence="3" id="KW-0732">Signal</keyword>
<keyword evidence="2" id="KW-0964">Secreted</keyword>
<evidence type="ECO:0000259" key="6">
    <source>
        <dbReference type="PROSITE" id="PS50847"/>
    </source>
</evidence>
<dbReference type="Proteomes" id="UP000074850">
    <property type="component" value="Unassembled WGS sequence"/>
</dbReference>
<sequence length="81" mass="8107">MAKDAVRIKVVPDTTNQPSGSATAGSTSRSVLPSGGASSVGGKKGILPNTGEQASLSTLAGLLTLAGLGLVAMKRRKEEKE</sequence>
<dbReference type="Pfam" id="PF00746">
    <property type="entry name" value="Gram_pos_anchor"/>
    <property type="match status" value="1"/>
</dbReference>
<keyword evidence="1" id="KW-0134">Cell wall</keyword>
<evidence type="ECO:0000256" key="2">
    <source>
        <dbReference type="ARBA" id="ARBA00022525"/>
    </source>
</evidence>
<feature type="compositionally biased region" description="Low complexity" evidence="5">
    <location>
        <begin position="19"/>
        <end position="37"/>
    </location>
</feature>
<dbReference type="AlphaFoldDB" id="A0A116NT13"/>
<gene>
    <name evidence="7" type="ORF">ERS132426_02352</name>
</gene>
<accession>A0A116NT13</accession>
<evidence type="ECO:0000256" key="4">
    <source>
        <dbReference type="ARBA" id="ARBA00023088"/>
    </source>
</evidence>
<name>A0A116NT13_STRSU</name>
<protein>
    <submittedName>
        <fullName evidence="7">LPXTG cell wall anchor domain</fullName>
    </submittedName>
</protein>
<dbReference type="NCBIfam" id="TIGR01167">
    <property type="entry name" value="LPXTG_anchor"/>
    <property type="match status" value="1"/>
</dbReference>
<feature type="region of interest" description="Disordered" evidence="5">
    <location>
        <begin position="1"/>
        <end position="49"/>
    </location>
</feature>
<evidence type="ECO:0000313" key="8">
    <source>
        <dbReference type="Proteomes" id="UP000074850"/>
    </source>
</evidence>
<dbReference type="EMBL" id="FIHM01000121">
    <property type="protein sequence ID" value="CYV81906.1"/>
    <property type="molecule type" value="Genomic_DNA"/>
</dbReference>
<evidence type="ECO:0000256" key="1">
    <source>
        <dbReference type="ARBA" id="ARBA00022512"/>
    </source>
</evidence>
<evidence type="ECO:0000313" key="7">
    <source>
        <dbReference type="EMBL" id="CYV81906.1"/>
    </source>
</evidence>
<dbReference type="InterPro" id="IPR019931">
    <property type="entry name" value="LPXTG_anchor"/>
</dbReference>
<keyword evidence="4" id="KW-0572">Peptidoglycan-anchor</keyword>
<proteinExistence type="predicted"/>
<evidence type="ECO:0000256" key="5">
    <source>
        <dbReference type="SAM" id="MobiDB-lite"/>
    </source>
</evidence>
<dbReference type="PROSITE" id="PS50847">
    <property type="entry name" value="GRAM_POS_ANCHORING"/>
    <property type="match status" value="1"/>
</dbReference>
<evidence type="ECO:0000256" key="3">
    <source>
        <dbReference type="ARBA" id="ARBA00022729"/>
    </source>
</evidence>
<feature type="domain" description="Gram-positive cocci surface proteins LPxTG" evidence="6">
    <location>
        <begin position="47"/>
        <end position="81"/>
    </location>
</feature>
<organism evidence="7 8">
    <name type="scientific">Streptococcus suis</name>
    <dbReference type="NCBI Taxonomy" id="1307"/>
    <lineage>
        <taxon>Bacteria</taxon>
        <taxon>Bacillati</taxon>
        <taxon>Bacillota</taxon>
        <taxon>Bacilli</taxon>
        <taxon>Lactobacillales</taxon>
        <taxon>Streptococcaceae</taxon>
        <taxon>Streptococcus</taxon>
    </lineage>
</organism>